<proteinExistence type="predicted"/>
<dbReference type="Pfam" id="PF00581">
    <property type="entry name" value="Rhodanese"/>
    <property type="match status" value="1"/>
</dbReference>
<dbReference type="Proteomes" id="UP001456524">
    <property type="component" value="Unassembled WGS sequence"/>
</dbReference>
<feature type="domain" description="Rhodanese" evidence="2">
    <location>
        <begin position="133"/>
        <end position="234"/>
    </location>
</feature>
<evidence type="ECO:0000256" key="1">
    <source>
        <dbReference type="SAM" id="MobiDB-lite"/>
    </source>
</evidence>
<dbReference type="Gene3D" id="3.40.250.10">
    <property type="entry name" value="Rhodanese-like domain"/>
    <property type="match status" value="1"/>
</dbReference>
<reference evidence="3 4" key="1">
    <citation type="journal article" date="2022" name="G3 (Bethesda)">
        <title>Enemy or ally: a genomic approach to elucidate the lifestyle of Phyllosticta citrichinaensis.</title>
        <authorList>
            <person name="Buijs V.A."/>
            <person name="Groenewald J.Z."/>
            <person name="Haridas S."/>
            <person name="LaButti K.M."/>
            <person name="Lipzen A."/>
            <person name="Martin F.M."/>
            <person name="Barry K."/>
            <person name="Grigoriev I.V."/>
            <person name="Crous P.W."/>
            <person name="Seidl M.F."/>
        </authorList>
    </citation>
    <scope>NUCLEOTIDE SEQUENCE [LARGE SCALE GENOMIC DNA]</scope>
    <source>
        <strain evidence="3 4">CBS 129764</strain>
    </source>
</reference>
<keyword evidence="4" id="KW-1185">Reference proteome</keyword>
<name>A0ABR1XKY6_9PEZI</name>
<evidence type="ECO:0000313" key="4">
    <source>
        <dbReference type="Proteomes" id="UP001456524"/>
    </source>
</evidence>
<accession>A0ABR1XKY6</accession>
<feature type="region of interest" description="Disordered" evidence="1">
    <location>
        <begin position="76"/>
        <end position="103"/>
    </location>
</feature>
<evidence type="ECO:0000259" key="2">
    <source>
        <dbReference type="PROSITE" id="PS50206"/>
    </source>
</evidence>
<evidence type="ECO:0000313" key="3">
    <source>
        <dbReference type="EMBL" id="KAK8159481.1"/>
    </source>
</evidence>
<dbReference type="InterPro" id="IPR001763">
    <property type="entry name" value="Rhodanese-like_dom"/>
</dbReference>
<protein>
    <submittedName>
        <fullName evidence="3">Rhodanese-like domain-containing protein</fullName>
    </submittedName>
</protein>
<organism evidence="3 4">
    <name type="scientific">Phyllosticta citrichinensis</name>
    <dbReference type="NCBI Taxonomy" id="1130410"/>
    <lineage>
        <taxon>Eukaryota</taxon>
        <taxon>Fungi</taxon>
        <taxon>Dikarya</taxon>
        <taxon>Ascomycota</taxon>
        <taxon>Pezizomycotina</taxon>
        <taxon>Dothideomycetes</taxon>
        <taxon>Dothideomycetes incertae sedis</taxon>
        <taxon>Botryosphaeriales</taxon>
        <taxon>Phyllostictaceae</taxon>
        <taxon>Phyllosticta</taxon>
    </lineage>
</organism>
<dbReference type="SMART" id="SM00450">
    <property type="entry name" value="RHOD"/>
    <property type="match status" value="1"/>
</dbReference>
<dbReference type="PANTHER" id="PTHR44086:SF10">
    <property type="entry name" value="THIOSULFATE SULFURTRANSFERASE_RHODANESE-LIKE DOMAIN-CONTAINING PROTEIN 3"/>
    <property type="match status" value="1"/>
</dbReference>
<feature type="compositionally biased region" description="Basic and acidic residues" evidence="1">
    <location>
        <begin position="88"/>
        <end position="103"/>
    </location>
</feature>
<dbReference type="CDD" id="cd01519">
    <property type="entry name" value="RHOD_HSP67B2"/>
    <property type="match status" value="1"/>
</dbReference>
<comment type="caution">
    <text evidence="3">The sequence shown here is derived from an EMBL/GenBank/DDBJ whole genome shotgun (WGS) entry which is preliminary data.</text>
</comment>
<dbReference type="PANTHER" id="PTHR44086">
    <property type="entry name" value="THIOSULFATE SULFURTRANSFERASE RDL2, MITOCHONDRIAL-RELATED"/>
    <property type="match status" value="1"/>
</dbReference>
<dbReference type="InterPro" id="IPR036873">
    <property type="entry name" value="Rhodanese-like_dom_sf"/>
</dbReference>
<gene>
    <name evidence="3" type="ORF">IWX90DRAFT_301708</name>
</gene>
<dbReference type="EMBL" id="JBBWUH010000008">
    <property type="protein sequence ID" value="KAK8159481.1"/>
    <property type="molecule type" value="Genomic_DNA"/>
</dbReference>
<sequence length="234" mass="25480">MASTRATTAALTRLSASTSMPRAAAQAQRCFGAWTQATKAMGWRTALPAPAVPAVGHHRAARPVGFVGAFEARRWDSGQAQPPQGQGEGEKEEKEQEAVRPEKEREIYAFEDVQKLITVAMPFAENQSAYLSDNSKPLLIDVRTPSEYAAGAIPSAVNVPVTSAPDAFFTTAEDWEDRFGFPKPDARREVVFYCKAGVRSRAAATLARQAGYVNVGEYPGSWLDWEAQTGKEKE</sequence>
<dbReference type="SUPFAM" id="SSF52821">
    <property type="entry name" value="Rhodanese/Cell cycle control phosphatase"/>
    <property type="match status" value="1"/>
</dbReference>
<dbReference type="PROSITE" id="PS50206">
    <property type="entry name" value="RHODANESE_3"/>
    <property type="match status" value="1"/>
</dbReference>